<accession>A0A834ITB4</accession>
<dbReference type="SUPFAM" id="SSF52047">
    <property type="entry name" value="RNI-like"/>
    <property type="match status" value="1"/>
</dbReference>
<sequence length="291" mass="34027">MNALNLLKSNKIQRTCSFFQQQGCKLCTKPDNQSSPKKPSAITPHRAPVVRRTIVPRRQPRDISKWHEEQGEHWTFLRNFYDEDNNVNLMKLMHTPIDLRFKSIGKWLVRQQESEEIYLQHYVPQRQKILGPDLAAAHFLLHRGGAVKFQGQNKWIKAINGNYELPNTYEKEWILEAIDCTDMNLYYEGLTTLRELQNLQWLSLNGCSNIDDFCIDVISNVFSNTLIYLDLRNCYNISERGIGALYKMNNLKILYLDDLLKDTKYELTCLLLQDLNPQLVIKSDVVNFEIS</sequence>
<gene>
    <name evidence="3" type="ORF">GWI33_021809</name>
</gene>
<dbReference type="OrthoDB" id="1708588at2759"/>
<evidence type="ECO:0000313" key="4">
    <source>
        <dbReference type="Proteomes" id="UP000625711"/>
    </source>
</evidence>
<dbReference type="InterPro" id="IPR032675">
    <property type="entry name" value="LRR_dom_sf"/>
</dbReference>
<name>A0A834ITB4_RHYFE</name>
<evidence type="ECO:0000256" key="2">
    <source>
        <dbReference type="ARBA" id="ARBA00076566"/>
    </source>
</evidence>
<dbReference type="Gene3D" id="3.80.10.10">
    <property type="entry name" value="Ribonuclease Inhibitor"/>
    <property type="match status" value="1"/>
</dbReference>
<dbReference type="Proteomes" id="UP000625711">
    <property type="component" value="Unassembled WGS sequence"/>
</dbReference>
<comment type="caution">
    <text evidence="3">The sequence shown here is derived from an EMBL/GenBank/DDBJ whole genome shotgun (WGS) entry which is preliminary data.</text>
</comment>
<dbReference type="AlphaFoldDB" id="A0A834ITB4"/>
<dbReference type="SMR" id="A0A834ITB4"/>
<organism evidence="3 4">
    <name type="scientific">Rhynchophorus ferrugineus</name>
    <name type="common">Red palm weevil</name>
    <name type="synonym">Curculio ferrugineus</name>
    <dbReference type="NCBI Taxonomy" id="354439"/>
    <lineage>
        <taxon>Eukaryota</taxon>
        <taxon>Metazoa</taxon>
        <taxon>Ecdysozoa</taxon>
        <taxon>Arthropoda</taxon>
        <taxon>Hexapoda</taxon>
        <taxon>Insecta</taxon>
        <taxon>Pterygota</taxon>
        <taxon>Neoptera</taxon>
        <taxon>Endopterygota</taxon>
        <taxon>Coleoptera</taxon>
        <taxon>Polyphaga</taxon>
        <taxon>Cucujiformia</taxon>
        <taxon>Curculionidae</taxon>
        <taxon>Dryophthorinae</taxon>
        <taxon>Rhynchophorus</taxon>
    </lineage>
</organism>
<dbReference type="FunFam" id="3.80.10.10:FF:000168">
    <property type="entry name" value="Distal membrane arm assembly complex 2"/>
    <property type="match status" value="1"/>
</dbReference>
<reference evidence="3" key="1">
    <citation type="submission" date="2020-08" db="EMBL/GenBank/DDBJ databases">
        <title>Genome sequencing and assembly of the red palm weevil Rhynchophorus ferrugineus.</title>
        <authorList>
            <person name="Dias G.B."/>
            <person name="Bergman C.M."/>
            <person name="Manee M."/>
        </authorList>
    </citation>
    <scope>NUCLEOTIDE SEQUENCE</scope>
    <source>
        <strain evidence="3">AA-2017</strain>
        <tissue evidence="3">Whole larva</tissue>
    </source>
</reference>
<keyword evidence="4" id="KW-1185">Reference proteome</keyword>
<evidence type="ECO:0000313" key="3">
    <source>
        <dbReference type="EMBL" id="KAF7284617.1"/>
    </source>
</evidence>
<evidence type="ECO:0000256" key="1">
    <source>
        <dbReference type="ARBA" id="ARBA00006901"/>
    </source>
</evidence>
<proteinExistence type="inferred from homology"/>
<comment type="similarity">
    <text evidence="1">Belongs to the ATP synthase subunit s family.</text>
</comment>
<protein>
    <recommendedName>
        <fullName evidence="2">ATP synthase subunit s-like protein</fullName>
    </recommendedName>
</protein>
<dbReference type="EMBL" id="JAACXV010000073">
    <property type="protein sequence ID" value="KAF7284617.1"/>
    <property type="molecule type" value="Genomic_DNA"/>
</dbReference>